<reference evidence="1" key="2">
    <citation type="submission" date="2023-05" db="EMBL/GenBank/DDBJ databases">
        <authorList>
            <consortium name="Lawrence Berkeley National Laboratory"/>
            <person name="Steindorff A."/>
            <person name="Hensen N."/>
            <person name="Bonometti L."/>
            <person name="Westerberg I."/>
            <person name="Brannstrom I.O."/>
            <person name="Guillou S."/>
            <person name="Cros-Aarteil S."/>
            <person name="Calhoun S."/>
            <person name="Haridas S."/>
            <person name="Kuo A."/>
            <person name="Mondo S."/>
            <person name="Pangilinan J."/>
            <person name="Riley R."/>
            <person name="Labutti K."/>
            <person name="Andreopoulos B."/>
            <person name="Lipzen A."/>
            <person name="Chen C."/>
            <person name="Yanf M."/>
            <person name="Daum C."/>
            <person name="Ng V."/>
            <person name="Clum A."/>
            <person name="Ohm R."/>
            <person name="Martin F."/>
            <person name="Silar P."/>
            <person name="Natvig D."/>
            <person name="Lalanne C."/>
            <person name="Gautier V."/>
            <person name="Ament-Velasquez S.L."/>
            <person name="Kruys A."/>
            <person name="Hutchinson M.I."/>
            <person name="Powell A.J."/>
            <person name="Barry K."/>
            <person name="Miller A.N."/>
            <person name="Grigoriev I.V."/>
            <person name="Debuchy R."/>
            <person name="Gladieux P."/>
            <person name="Thoren M.H."/>
            <person name="Johannesson H."/>
        </authorList>
    </citation>
    <scope>NUCLEOTIDE SEQUENCE</scope>
    <source>
        <strain evidence="1">CBS 757.83</strain>
    </source>
</reference>
<accession>A0AAN6Q805</accession>
<dbReference type="Proteomes" id="UP001305647">
    <property type="component" value="Unassembled WGS sequence"/>
</dbReference>
<comment type="caution">
    <text evidence="1">The sequence shown here is derived from an EMBL/GenBank/DDBJ whole genome shotgun (WGS) entry which is preliminary data.</text>
</comment>
<evidence type="ECO:0000313" key="2">
    <source>
        <dbReference type="Proteomes" id="UP001305647"/>
    </source>
</evidence>
<sequence length="100" mass="10922">MYASAVCLVLSTSPPGRANRNIFDAAHIDQELGLCDQCMYTGSDGTNRRLPIRKNLSEYPLLLHQIDRRVCLCLSLCSVAVMPIAQLVAQAVIWSAASQS</sequence>
<gene>
    <name evidence="1" type="ORF">N658DRAFT_113116</name>
</gene>
<evidence type="ECO:0000313" key="1">
    <source>
        <dbReference type="EMBL" id="KAK4105255.1"/>
    </source>
</evidence>
<organism evidence="1 2">
    <name type="scientific">Parathielavia hyrcaniae</name>
    <dbReference type="NCBI Taxonomy" id="113614"/>
    <lineage>
        <taxon>Eukaryota</taxon>
        <taxon>Fungi</taxon>
        <taxon>Dikarya</taxon>
        <taxon>Ascomycota</taxon>
        <taxon>Pezizomycotina</taxon>
        <taxon>Sordariomycetes</taxon>
        <taxon>Sordariomycetidae</taxon>
        <taxon>Sordariales</taxon>
        <taxon>Chaetomiaceae</taxon>
        <taxon>Parathielavia</taxon>
    </lineage>
</organism>
<name>A0AAN6Q805_9PEZI</name>
<protein>
    <submittedName>
        <fullName evidence="1">Uncharacterized protein</fullName>
    </submittedName>
</protein>
<dbReference type="EMBL" id="MU863625">
    <property type="protein sequence ID" value="KAK4105255.1"/>
    <property type="molecule type" value="Genomic_DNA"/>
</dbReference>
<proteinExistence type="predicted"/>
<reference evidence="1" key="1">
    <citation type="journal article" date="2023" name="Mol. Phylogenet. Evol.">
        <title>Genome-scale phylogeny and comparative genomics of the fungal order Sordariales.</title>
        <authorList>
            <person name="Hensen N."/>
            <person name="Bonometti L."/>
            <person name="Westerberg I."/>
            <person name="Brannstrom I.O."/>
            <person name="Guillou S."/>
            <person name="Cros-Aarteil S."/>
            <person name="Calhoun S."/>
            <person name="Haridas S."/>
            <person name="Kuo A."/>
            <person name="Mondo S."/>
            <person name="Pangilinan J."/>
            <person name="Riley R."/>
            <person name="LaButti K."/>
            <person name="Andreopoulos B."/>
            <person name="Lipzen A."/>
            <person name="Chen C."/>
            <person name="Yan M."/>
            <person name="Daum C."/>
            <person name="Ng V."/>
            <person name="Clum A."/>
            <person name="Steindorff A."/>
            <person name="Ohm R.A."/>
            <person name="Martin F."/>
            <person name="Silar P."/>
            <person name="Natvig D.O."/>
            <person name="Lalanne C."/>
            <person name="Gautier V."/>
            <person name="Ament-Velasquez S.L."/>
            <person name="Kruys A."/>
            <person name="Hutchinson M.I."/>
            <person name="Powell A.J."/>
            <person name="Barry K."/>
            <person name="Miller A.N."/>
            <person name="Grigoriev I.V."/>
            <person name="Debuchy R."/>
            <person name="Gladieux P."/>
            <person name="Hiltunen Thoren M."/>
            <person name="Johannesson H."/>
        </authorList>
    </citation>
    <scope>NUCLEOTIDE SEQUENCE</scope>
    <source>
        <strain evidence="1">CBS 757.83</strain>
    </source>
</reference>
<keyword evidence="2" id="KW-1185">Reference proteome</keyword>
<dbReference type="AlphaFoldDB" id="A0AAN6Q805"/>